<dbReference type="AlphaFoldDB" id="A0A0H4XHT1"/>
<evidence type="ECO:0000313" key="3">
    <source>
        <dbReference type="Proteomes" id="UP000009026"/>
    </source>
</evidence>
<sequence>MVAVQPHPRASAFAGARGEARAHDASNLGGGEQREQCSHREAVAQVGSSPLLGGDTGPRGRPV</sequence>
<feature type="region of interest" description="Disordered" evidence="1">
    <location>
        <begin position="1"/>
        <end position="63"/>
    </location>
</feature>
<organism evidence="2 3">
    <name type="scientific">Pseudomyxococcus hansupus</name>
    <dbReference type="NCBI Taxonomy" id="1297742"/>
    <lineage>
        <taxon>Bacteria</taxon>
        <taxon>Pseudomonadati</taxon>
        <taxon>Myxococcota</taxon>
        <taxon>Myxococcia</taxon>
        <taxon>Myxococcales</taxon>
        <taxon>Cystobacterineae</taxon>
        <taxon>Myxococcaceae</taxon>
        <taxon>Pseudomyxococcus</taxon>
    </lineage>
</organism>
<evidence type="ECO:0000313" key="2">
    <source>
        <dbReference type="EMBL" id="AKQ67807.1"/>
    </source>
</evidence>
<proteinExistence type="predicted"/>
<gene>
    <name evidence="2" type="ORF">A176_004719</name>
</gene>
<feature type="compositionally biased region" description="Basic and acidic residues" evidence="1">
    <location>
        <begin position="32"/>
        <end position="42"/>
    </location>
</feature>
<protein>
    <submittedName>
        <fullName evidence="2">Uncharacterized protein</fullName>
    </submittedName>
</protein>
<reference evidence="2 3" key="1">
    <citation type="journal article" date="2016" name="PLoS ONE">
        <title>Complete Genome Sequence and Comparative Genomics of a Novel Myxobacterium Myxococcus hansupus.</title>
        <authorList>
            <person name="Sharma G."/>
            <person name="Narwani T."/>
            <person name="Subramanian S."/>
        </authorList>
    </citation>
    <scope>NUCLEOTIDE SEQUENCE [LARGE SCALE GENOMIC DNA]</scope>
    <source>
        <strain evidence="3">mixupus</strain>
    </source>
</reference>
<dbReference type="PATRIC" id="fig|1297742.4.peg.4766"/>
<accession>A0A0H4XHT1</accession>
<evidence type="ECO:0000256" key="1">
    <source>
        <dbReference type="SAM" id="MobiDB-lite"/>
    </source>
</evidence>
<name>A0A0H4XHT1_9BACT</name>
<keyword evidence="3" id="KW-1185">Reference proteome</keyword>
<dbReference type="KEGG" id="mym:A176_004719"/>
<dbReference type="EMBL" id="CP012109">
    <property type="protein sequence ID" value="AKQ67807.1"/>
    <property type="molecule type" value="Genomic_DNA"/>
</dbReference>
<dbReference type="Proteomes" id="UP000009026">
    <property type="component" value="Chromosome"/>
</dbReference>